<feature type="transmembrane region" description="Helical" evidence="11">
    <location>
        <begin position="7"/>
        <end position="31"/>
    </location>
</feature>
<dbReference type="SUPFAM" id="SSF47384">
    <property type="entry name" value="Homodimeric domain of signal transducing histidine kinase"/>
    <property type="match status" value="1"/>
</dbReference>
<dbReference type="PANTHER" id="PTHR45436:SF5">
    <property type="entry name" value="SENSOR HISTIDINE KINASE TRCS"/>
    <property type="match status" value="1"/>
</dbReference>
<dbReference type="InterPro" id="IPR050428">
    <property type="entry name" value="TCS_sensor_his_kinase"/>
</dbReference>
<dbReference type="EMBL" id="JBHSKN010000003">
    <property type="protein sequence ID" value="MFC5238965.1"/>
    <property type="molecule type" value="Genomic_DNA"/>
</dbReference>
<dbReference type="PRINTS" id="PR00344">
    <property type="entry name" value="BCTRLSENSOR"/>
</dbReference>
<dbReference type="PANTHER" id="PTHR45436">
    <property type="entry name" value="SENSOR HISTIDINE KINASE YKOH"/>
    <property type="match status" value="1"/>
</dbReference>
<comment type="subcellular location">
    <subcellularLocation>
        <location evidence="2">Cell membrane</location>
    </subcellularLocation>
</comment>
<keyword evidence="10 11" id="KW-0472">Membrane</keyword>
<dbReference type="InterPro" id="IPR036890">
    <property type="entry name" value="HATPase_C_sf"/>
</dbReference>
<dbReference type="InterPro" id="IPR003594">
    <property type="entry name" value="HATPase_dom"/>
</dbReference>
<dbReference type="InterPro" id="IPR004358">
    <property type="entry name" value="Sig_transdc_His_kin-like_C"/>
</dbReference>
<feature type="domain" description="Histidine kinase" evidence="12">
    <location>
        <begin position="255"/>
        <end position="473"/>
    </location>
</feature>
<dbReference type="SMART" id="SM00388">
    <property type="entry name" value="HisKA"/>
    <property type="match status" value="1"/>
</dbReference>
<dbReference type="EC" id="2.7.13.3" evidence="3"/>
<dbReference type="InterPro" id="IPR005467">
    <property type="entry name" value="His_kinase_dom"/>
</dbReference>
<keyword evidence="9" id="KW-0902">Two-component regulatory system</keyword>
<evidence type="ECO:0000256" key="7">
    <source>
        <dbReference type="ARBA" id="ARBA00022777"/>
    </source>
</evidence>
<dbReference type="SMART" id="SM00387">
    <property type="entry name" value="HATPase_c"/>
    <property type="match status" value="1"/>
</dbReference>
<dbReference type="InterPro" id="IPR036097">
    <property type="entry name" value="HisK_dim/P_sf"/>
</dbReference>
<gene>
    <name evidence="13" type="ORF">ACFPWV_03375</name>
</gene>
<protein>
    <recommendedName>
        <fullName evidence="3">histidine kinase</fullName>
        <ecNumber evidence="3">2.7.13.3</ecNumber>
    </recommendedName>
</protein>
<reference evidence="14" key="1">
    <citation type="journal article" date="2019" name="Int. J. Syst. Evol. Microbiol.">
        <title>The Global Catalogue of Microorganisms (GCM) 10K type strain sequencing project: providing services to taxonomists for standard genome sequencing and annotation.</title>
        <authorList>
            <consortium name="The Broad Institute Genomics Platform"/>
            <consortium name="The Broad Institute Genome Sequencing Center for Infectious Disease"/>
            <person name="Wu L."/>
            <person name="Ma J."/>
        </authorList>
    </citation>
    <scope>NUCLEOTIDE SEQUENCE [LARGE SCALE GENOMIC DNA]</scope>
    <source>
        <strain evidence="14">CGMCC 4.7131</strain>
    </source>
</reference>
<dbReference type="RefSeq" id="WP_344565542.1">
    <property type="nucleotide sequence ID" value="NZ_BAAATG010000039.1"/>
</dbReference>
<evidence type="ECO:0000256" key="11">
    <source>
        <dbReference type="SAM" id="Phobius"/>
    </source>
</evidence>
<evidence type="ECO:0000256" key="5">
    <source>
        <dbReference type="ARBA" id="ARBA00022679"/>
    </source>
</evidence>
<evidence type="ECO:0000256" key="4">
    <source>
        <dbReference type="ARBA" id="ARBA00022553"/>
    </source>
</evidence>
<dbReference type="GO" id="GO:0016301">
    <property type="term" value="F:kinase activity"/>
    <property type="evidence" value="ECO:0007669"/>
    <property type="project" value="UniProtKB-KW"/>
</dbReference>
<dbReference type="Gene3D" id="1.10.287.130">
    <property type="match status" value="1"/>
</dbReference>
<evidence type="ECO:0000256" key="8">
    <source>
        <dbReference type="ARBA" id="ARBA00022989"/>
    </source>
</evidence>
<dbReference type="CDD" id="cd00082">
    <property type="entry name" value="HisKA"/>
    <property type="match status" value="1"/>
</dbReference>
<evidence type="ECO:0000256" key="9">
    <source>
        <dbReference type="ARBA" id="ARBA00023012"/>
    </source>
</evidence>
<dbReference type="InterPro" id="IPR003661">
    <property type="entry name" value="HisK_dim/P_dom"/>
</dbReference>
<dbReference type="Pfam" id="PF00512">
    <property type="entry name" value="HisKA"/>
    <property type="match status" value="1"/>
</dbReference>
<evidence type="ECO:0000313" key="14">
    <source>
        <dbReference type="Proteomes" id="UP001596035"/>
    </source>
</evidence>
<evidence type="ECO:0000259" key="12">
    <source>
        <dbReference type="PROSITE" id="PS50109"/>
    </source>
</evidence>
<dbReference type="PROSITE" id="PS50109">
    <property type="entry name" value="HIS_KIN"/>
    <property type="match status" value="1"/>
</dbReference>
<keyword evidence="8 11" id="KW-1133">Transmembrane helix</keyword>
<keyword evidence="6 11" id="KW-0812">Transmembrane</keyword>
<keyword evidence="7 13" id="KW-0418">Kinase</keyword>
<keyword evidence="5" id="KW-0808">Transferase</keyword>
<organism evidence="13 14">
    <name type="scientific">Streptomyces atrovirens</name>
    <dbReference type="NCBI Taxonomy" id="285556"/>
    <lineage>
        <taxon>Bacteria</taxon>
        <taxon>Bacillati</taxon>
        <taxon>Actinomycetota</taxon>
        <taxon>Actinomycetes</taxon>
        <taxon>Kitasatosporales</taxon>
        <taxon>Streptomycetaceae</taxon>
        <taxon>Streptomyces</taxon>
    </lineage>
</organism>
<evidence type="ECO:0000256" key="10">
    <source>
        <dbReference type="ARBA" id="ARBA00023136"/>
    </source>
</evidence>
<keyword evidence="14" id="KW-1185">Reference proteome</keyword>
<sequence>MRLSTRIALSAAVIVPLLVLATNYLLLAWFADDLRAEQETQLRSRATTLTHNAQVYLGAVAAGRPVVAKHARRRLVASSADVGFRLYGPKGVIEAGPRHDPALSLPAEARQPVALDGEGAGGTTWLVMSRRVVTPPDGTPPDRPNLWMFSPDTAYRAQLSRIRHRTLTVALLSAPVTGAVAWLIASRATLPLRRLQHRASGLDPRITVLRLEHTPSGVTEVDDLAGTLRTVLARYDEQAARAGEALETARSFAAAASHEMRNPLTSMRTNLDVLTEYPDLDGADREEVLADLAREQARLLGLLGMLRTLAQGDLVEVDAFTPLDLGEVVRTSVADLRRTRPGAHLTVRADGGLLVHAWPEGLRSAVDNLLVNAWIHGRTQDGHAHVEVSLRAEREAGAPAAVLTVDDHGPGVPAALREEVFRRFHRSPDSPGSGLGLTLVAQQIALHQGTVTVTDRPDGAPGARFEVRLPVTGVQDVTHTLPLLRRDWLTAAD</sequence>
<name>A0ABW0DMG1_9ACTN</name>
<evidence type="ECO:0000256" key="2">
    <source>
        <dbReference type="ARBA" id="ARBA00004236"/>
    </source>
</evidence>
<accession>A0ABW0DMG1</accession>
<evidence type="ECO:0000256" key="1">
    <source>
        <dbReference type="ARBA" id="ARBA00000085"/>
    </source>
</evidence>
<dbReference type="Gene3D" id="3.30.565.10">
    <property type="entry name" value="Histidine kinase-like ATPase, C-terminal domain"/>
    <property type="match status" value="1"/>
</dbReference>
<keyword evidence="4" id="KW-0597">Phosphoprotein</keyword>
<comment type="caution">
    <text evidence="13">The sequence shown here is derived from an EMBL/GenBank/DDBJ whole genome shotgun (WGS) entry which is preliminary data.</text>
</comment>
<proteinExistence type="predicted"/>
<dbReference type="Pfam" id="PF02518">
    <property type="entry name" value="HATPase_c"/>
    <property type="match status" value="1"/>
</dbReference>
<dbReference type="Proteomes" id="UP001596035">
    <property type="component" value="Unassembled WGS sequence"/>
</dbReference>
<dbReference type="SUPFAM" id="SSF55874">
    <property type="entry name" value="ATPase domain of HSP90 chaperone/DNA topoisomerase II/histidine kinase"/>
    <property type="match status" value="1"/>
</dbReference>
<evidence type="ECO:0000256" key="3">
    <source>
        <dbReference type="ARBA" id="ARBA00012438"/>
    </source>
</evidence>
<evidence type="ECO:0000256" key="6">
    <source>
        <dbReference type="ARBA" id="ARBA00022692"/>
    </source>
</evidence>
<comment type="catalytic activity">
    <reaction evidence="1">
        <text>ATP + protein L-histidine = ADP + protein N-phospho-L-histidine.</text>
        <dbReference type="EC" id="2.7.13.3"/>
    </reaction>
</comment>
<evidence type="ECO:0000313" key="13">
    <source>
        <dbReference type="EMBL" id="MFC5238965.1"/>
    </source>
</evidence>